<dbReference type="Pfam" id="PF13470">
    <property type="entry name" value="PIN_3"/>
    <property type="match status" value="1"/>
</dbReference>
<proteinExistence type="predicted"/>
<organism evidence="2 3">
    <name type="scientific">Candidatus Roizmanbacteria bacterium GW2011_GWA2_37_7</name>
    <dbReference type="NCBI Taxonomy" id="1618481"/>
    <lineage>
        <taxon>Bacteria</taxon>
        <taxon>Candidatus Roizmaniibacteriota</taxon>
    </lineage>
</organism>
<name>A0A0G0K812_9BACT</name>
<gene>
    <name evidence="2" type="ORF">US54_C0056G0004</name>
</gene>
<protein>
    <recommendedName>
        <fullName evidence="1">PIN domain-containing protein</fullName>
    </recommendedName>
</protein>
<evidence type="ECO:0000313" key="3">
    <source>
        <dbReference type="Proteomes" id="UP000034471"/>
    </source>
</evidence>
<dbReference type="AlphaFoldDB" id="A0A0G0K812"/>
<evidence type="ECO:0000313" key="2">
    <source>
        <dbReference type="EMBL" id="KKQ36741.1"/>
    </source>
</evidence>
<dbReference type="InterPro" id="IPR002716">
    <property type="entry name" value="PIN_dom"/>
</dbReference>
<dbReference type="Proteomes" id="UP000034471">
    <property type="component" value="Unassembled WGS sequence"/>
</dbReference>
<evidence type="ECO:0000259" key="1">
    <source>
        <dbReference type="Pfam" id="PF13470"/>
    </source>
</evidence>
<dbReference type="InterPro" id="IPR029060">
    <property type="entry name" value="PIN-like_dom_sf"/>
</dbReference>
<dbReference type="CDD" id="cd09854">
    <property type="entry name" value="PIN_VapC-like"/>
    <property type="match status" value="1"/>
</dbReference>
<dbReference type="InterPro" id="IPR002850">
    <property type="entry name" value="PIN_toxin-like"/>
</dbReference>
<dbReference type="SUPFAM" id="SSF88723">
    <property type="entry name" value="PIN domain-like"/>
    <property type="match status" value="1"/>
</dbReference>
<feature type="domain" description="PIN" evidence="1">
    <location>
        <begin position="3"/>
        <end position="111"/>
    </location>
</feature>
<dbReference type="EMBL" id="LBTJ01000056">
    <property type="protein sequence ID" value="KKQ36741.1"/>
    <property type="molecule type" value="Genomic_DNA"/>
</dbReference>
<sequence length="157" mass="17486">MSVYFDASIIIAGLLSPDGGSTLLLKLVKKQIIVGITSQTVIDEILDKKEKILRSKTYIEGFILINNLIVRKRLLRSEIKNCPTVVDQNDAHVVVGAQKTHCTHLVTLDKKHLLRADVKYAFKPLKILTPGEMLEELALDTSENRADSSILVIAKRP</sequence>
<dbReference type="STRING" id="1618481.US54_C0056G0004"/>
<accession>A0A0G0K812</accession>
<comment type="caution">
    <text evidence="2">The sequence shown here is derived from an EMBL/GenBank/DDBJ whole genome shotgun (WGS) entry which is preliminary data.</text>
</comment>
<reference evidence="2 3" key="1">
    <citation type="journal article" date="2015" name="Nature">
        <title>rRNA introns, odd ribosomes, and small enigmatic genomes across a large radiation of phyla.</title>
        <authorList>
            <person name="Brown C.T."/>
            <person name="Hug L.A."/>
            <person name="Thomas B.C."/>
            <person name="Sharon I."/>
            <person name="Castelle C.J."/>
            <person name="Singh A."/>
            <person name="Wilkins M.J."/>
            <person name="Williams K.H."/>
            <person name="Banfield J.F."/>
        </authorList>
    </citation>
    <scope>NUCLEOTIDE SEQUENCE [LARGE SCALE GENOMIC DNA]</scope>
</reference>
<dbReference type="NCBIfam" id="TIGR00305">
    <property type="entry name" value="putative toxin-antitoxin system toxin component, PIN family"/>
    <property type="match status" value="1"/>
</dbReference>